<dbReference type="Proteomes" id="UP001174205">
    <property type="component" value="Unassembled WGS sequence"/>
</dbReference>
<sequence length="183" mass="21458">MEYNHEKLAKALLDKTKQRILESISSEEKTIKQIAESLNEDASRLYYHVKQLKELDLVKISRSENLNNLTQNYYLSNTEKNVNITFDGTLAKESAIILSQKINEIYTKGIWVLNRDFKRGASKESSDVEVTVTTLSLTKKQWKKVNEEIRQILNNIYTESEENCEGIEDNQFEYLFLTYKKEF</sequence>
<dbReference type="Gene3D" id="1.10.10.10">
    <property type="entry name" value="Winged helix-like DNA-binding domain superfamily/Winged helix DNA-binding domain"/>
    <property type="match status" value="1"/>
</dbReference>
<evidence type="ECO:0000313" key="4">
    <source>
        <dbReference type="Proteomes" id="UP001174205"/>
    </source>
</evidence>
<evidence type="ECO:0000313" key="3">
    <source>
        <dbReference type="EMBL" id="MDN4602833.1"/>
    </source>
</evidence>
<dbReference type="SUPFAM" id="SSF46785">
    <property type="entry name" value="Winged helix' DNA-binding domain"/>
    <property type="match status" value="1"/>
</dbReference>
<evidence type="ECO:0000259" key="2">
    <source>
        <dbReference type="SMART" id="SM00418"/>
    </source>
</evidence>
<keyword evidence="1" id="KW-0238">DNA-binding</keyword>
<protein>
    <submittedName>
        <fullName evidence="3">Winged helix-turn-helix domain-containing protein</fullName>
    </submittedName>
</protein>
<dbReference type="InterPro" id="IPR036390">
    <property type="entry name" value="WH_DNA-bd_sf"/>
</dbReference>
<dbReference type="RefSeq" id="WP_079348893.1">
    <property type="nucleotide sequence ID" value="NZ_JAROCD010000007.1"/>
</dbReference>
<dbReference type="InterPro" id="IPR001845">
    <property type="entry name" value="HTH_ArsR_DNA-bd_dom"/>
</dbReference>
<dbReference type="SMART" id="SM00418">
    <property type="entry name" value="HTH_ARSR"/>
    <property type="match status" value="1"/>
</dbReference>
<gene>
    <name evidence="3" type="ORF">P5G61_16460</name>
</gene>
<dbReference type="EMBL" id="JAROCD010000007">
    <property type="protein sequence ID" value="MDN4602833.1"/>
    <property type="molecule type" value="Genomic_DNA"/>
</dbReference>
<keyword evidence="4" id="KW-1185">Reference proteome</keyword>
<organism evidence="3 4">
    <name type="scientific">Paenibacillus vandeheii</name>
    <dbReference type="NCBI Taxonomy" id="3035917"/>
    <lineage>
        <taxon>Bacteria</taxon>
        <taxon>Bacillati</taxon>
        <taxon>Bacillota</taxon>
        <taxon>Bacilli</taxon>
        <taxon>Bacillales</taxon>
        <taxon>Paenibacillaceae</taxon>
        <taxon>Paenibacillus</taxon>
    </lineage>
</organism>
<dbReference type="InterPro" id="IPR036388">
    <property type="entry name" value="WH-like_DNA-bd_sf"/>
</dbReference>
<dbReference type="Pfam" id="PF12840">
    <property type="entry name" value="HTH_20"/>
    <property type="match status" value="1"/>
</dbReference>
<accession>A0ABT8JD83</accession>
<proteinExistence type="predicted"/>
<comment type="caution">
    <text evidence="3">The sequence shown here is derived from an EMBL/GenBank/DDBJ whole genome shotgun (WGS) entry which is preliminary data.</text>
</comment>
<dbReference type="CDD" id="cd00090">
    <property type="entry name" value="HTH_ARSR"/>
    <property type="match status" value="1"/>
</dbReference>
<evidence type="ECO:0000256" key="1">
    <source>
        <dbReference type="ARBA" id="ARBA00023125"/>
    </source>
</evidence>
<name>A0ABT8JD83_9BACL</name>
<feature type="domain" description="HTH arsR-type" evidence="2">
    <location>
        <begin position="7"/>
        <end position="91"/>
    </location>
</feature>
<reference evidence="3" key="1">
    <citation type="submission" date="2023-03" db="EMBL/GenBank/DDBJ databases">
        <title>MT1 and MT2 Draft Genomes of Novel Species.</title>
        <authorList>
            <person name="Venkateswaran K."/>
        </authorList>
    </citation>
    <scope>NUCLEOTIDE SEQUENCE</scope>
    <source>
        <strain evidence="3">F6_3S_P_1C</strain>
    </source>
</reference>
<dbReference type="InterPro" id="IPR011991">
    <property type="entry name" value="ArsR-like_HTH"/>
</dbReference>